<reference evidence="1 2" key="1">
    <citation type="submission" date="2019-08" db="EMBL/GenBank/DDBJ databases">
        <title>The genome sequence of a newly discovered highly antifungal drug resistant Aspergillus species, Aspergillus tanneri NIH 1004.</title>
        <authorList>
            <person name="Mounaud S."/>
            <person name="Singh I."/>
            <person name="Joardar V."/>
            <person name="Pakala S."/>
            <person name="Pakala S."/>
            <person name="Venepally P."/>
            <person name="Chung J.K."/>
            <person name="Losada L."/>
            <person name="Nierman W.C."/>
        </authorList>
    </citation>
    <scope>NUCLEOTIDE SEQUENCE [LARGE SCALE GENOMIC DNA]</scope>
    <source>
        <strain evidence="1 2">NIH1004</strain>
    </source>
</reference>
<dbReference type="GeneID" id="54328329"/>
<name>A0A5M9MIX1_9EURO</name>
<dbReference type="PANTHER" id="PTHR35895">
    <property type="entry name" value="CHROMOSOME 16, WHOLE GENOME SHOTGUN SEQUENCE"/>
    <property type="match status" value="1"/>
</dbReference>
<dbReference type="SUPFAM" id="SSF117070">
    <property type="entry name" value="LEA14-like"/>
    <property type="match status" value="1"/>
</dbReference>
<dbReference type="EMBL" id="QUQM01000004">
    <property type="protein sequence ID" value="KAA8646948.1"/>
    <property type="molecule type" value="Genomic_DNA"/>
</dbReference>
<dbReference type="Pfam" id="PF12505">
    <property type="entry name" value="DUF3712"/>
    <property type="match status" value="1"/>
</dbReference>
<sequence length="175" mass="18762">MVTVTYNKTVSMKGLNWLNGFKLLNLHLVDVQSDGIISEGKVLIPNAYVMAISLGKVTMNLSIDGTKVGKAHLNDLVLQPGDNTVPVKAIVDPATMVRLLALKKGTDLVVPVDITALDNSNGYWKLTGVDFGTRLNRGLGMTVISDVNVKRLREDLVKSFGGSGISGIKAETVLE</sequence>
<evidence type="ECO:0000313" key="2">
    <source>
        <dbReference type="Proteomes" id="UP000324241"/>
    </source>
</evidence>
<dbReference type="InterPro" id="IPR022185">
    <property type="entry name" value="DUF3712"/>
</dbReference>
<comment type="caution">
    <text evidence="1">The sequence shown here is derived from an EMBL/GenBank/DDBJ whole genome shotgun (WGS) entry which is preliminary data.</text>
</comment>
<protein>
    <submittedName>
        <fullName evidence="1">Uncharacterized protein</fullName>
    </submittedName>
</protein>
<dbReference type="RefSeq" id="XP_033426309.1">
    <property type="nucleotide sequence ID" value="XM_033570277.1"/>
</dbReference>
<dbReference type="Gene3D" id="2.60.40.1820">
    <property type="match status" value="1"/>
</dbReference>
<evidence type="ECO:0000313" key="1">
    <source>
        <dbReference type="EMBL" id="KAA8646948.1"/>
    </source>
</evidence>
<dbReference type="GO" id="GO:0000329">
    <property type="term" value="C:fungal-type vacuole membrane"/>
    <property type="evidence" value="ECO:0007669"/>
    <property type="project" value="InterPro"/>
</dbReference>
<dbReference type="VEuPathDB" id="FungiDB:EYZ11_012925"/>
<dbReference type="InterPro" id="IPR046368">
    <property type="entry name" value="Tag1"/>
</dbReference>
<dbReference type="PANTHER" id="PTHR35895:SF1">
    <property type="entry name" value="LIPID-BINDING SERUM GLYCOPROTEIN C-TERMINAL DOMAIN-CONTAINING PROTEIN"/>
    <property type="match status" value="1"/>
</dbReference>
<dbReference type="Proteomes" id="UP000324241">
    <property type="component" value="Unassembled WGS sequence"/>
</dbReference>
<accession>A0A5M9MIX1</accession>
<proteinExistence type="predicted"/>
<gene>
    <name evidence="1" type="ORF">ATNIH1004_005627</name>
</gene>
<dbReference type="OrthoDB" id="10039566at2759"/>
<dbReference type="AlphaFoldDB" id="A0A5M9MIX1"/>
<organism evidence="1 2">
    <name type="scientific">Aspergillus tanneri</name>
    <dbReference type="NCBI Taxonomy" id="1220188"/>
    <lineage>
        <taxon>Eukaryota</taxon>
        <taxon>Fungi</taxon>
        <taxon>Dikarya</taxon>
        <taxon>Ascomycota</taxon>
        <taxon>Pezizomycotina</taxon>
        <taxon>Eurotiomycetes</taxon>
        <taxon>Eurotiomycetidae</taxon>
        <taxon>Eurotiales</taxon>
        <taxon>Aspergillaceae</taxon>
        <taxon>Aspergillus</taxon>
        <taxon>Aspergillus subgen. Circumdati</taxon>
    </lineage>
</organism>